<dbReference type="EMBL" id="CP126213">
    <property type="protein sequence ID" value="WIA15598.1"/>
    <property type="molecule type" value="Genomic_DNA"/>
</dbReference>
<gene>
    <name evidence="1" type="ORF">OEZ85_002225</name>
</gene>
<protein>
    <recommendedName>
        <fullName evidence="3">Peptidase metallopeptidase domain-containing protein</fullName>
    </recommendedName>
</protein>
<accession>A0ABY8U2B8</accession>
<keyword evidence="2" id="KW-1185">Reference proteome</keyword>
<sequence>MNSDWNRLHGISTIISGPYDKDGDPKTFNAEEVADIVAIWRAVTEDFAPFDVDVTTIDPGDTALQGVGQKTVIFSSSNCAFGDAGGIAFIGSFGQNTPCFVAAPKLGPNNPKFIWEAVSHEVGHTLGLLHDGLLPSPSSPQGNPYFMGQGNWAPIMGLPYYMAVTQFDAGEYANANNPQDDLAVIGKTLPRLPQQFGSSISSATPLTVMPAAVNVANTAHKEGVLSFDSQADYFSFAADAGSATISLGVTPTFGQGSCRRANLKAAATVYNDSGAVLQTIQPAALAMSPPVVTVQLPNRAVYYVSVAGIGEGAPQAGGYSSYGSLGCRAAAAAAKPSHKAVWVHGAAGAAAAQLAVG</sequence>
<evidence type="ECO:0000313" key="2">
    <source>
        <dbReference type="Proteomes" id="UP001244341"/>
    </source>
</evidence>
<organism evidence="1 2">
    <name type="scientific">Tetradesmus obliquus</name>
    <name type="common">Green alga</name>
    <name type="synonym">Acutodesmus obliquus</name>
    <dbReference type="NCBI Taxonomy" id="3088"/>
    <lineage>
        <taxon>Eukaryota</taxon>
        <taxon>Viridiplantae</taxon>
        <taxon>Chlorophyta</taxon>
        <taxon>core chlorophytes</taxon>
        <taxon>Chlorophyceae</taxon>
        <taxon>CS clade</taxon>
        <taxon>Sphaeropleales</taxon>
        <taxon>Scenedesmaceae</taxon>
        <taxon>Tetradesmus</taxon>
    </lineage>
</organism>
<dbReference type="Proteomes" id="UP001244341">
    <property type="component" value="Chromosome 6b"/>
</dbReference>
<dbReference type="Pfam" id="PF13582">
    <property type="entry name" value="Reprolysin_3"/>
    <property type="match status" value="1"/>
</dbReference>
<evidence type="ECO:0008006" key="3">
    <source>
        <dbReference type="Google" id="ProtNLM"/>
    </source>
</evidence>
<dbReference type="SUPFAM" id="SSF55486">
    <property type="entry name" value="Metalloproteases ('zincins'), catalytic domain"/>
    <property type="match status" value="1"/>
</dbReference>
<evidence type="ECO:0000313" key="1">
    <source>
        <dbReference type="EMBL" id="WIA15598.1"/>
    </source>
</evidence>
<reference evidence="1 2" key="1">
    <citation type="submission" date="2023-05" db="EMBL/GenBank/DDBJ databases">
        <title>A 100% complete, gapless, phased diploid assembly of the Scenedesmus obliquus UTEX 3031 genome.</title>
        <authorList>
            <person name="Biondi T.C."/>
            <person name="Hanschen E.R."/>
            <person name="Kwon T."/>
            <person name="Eng W."/>
            <person name="Kruse C.P.S."/>
            <person name="Koehler S.I."/>
            <person name="Kunde Y."/>
            <person name="Gleasner C.D."/>
            <person name="You Mak K.T."/>
            <person name="Polle J."/>
            <person name="Hovde B.T."/>
            <person name="Starkenburg S.R."/>
        </authorList>
    </citation>
    <scope>NUCLEOTIDE SEQUENCE [LARGE SCALE GENOMIC DNA]</scope>
    <source>
        <strain evidence="1 2">DOE0152z</strain>
    </source>
</reference>
<proteinExistence type="predicted"/>
<name>A0ABY8U2B8_TETOB</name>